<keyword evidence="7" id="KW-0325">Glycoprotein</keyword>
<evidence type="ECO:0000313" key="9">
    <source>
        <dbReference type="Proteomes" id="UP000000268"/>
    </source>
</evidence>
<dbReference type="GO" id="GO:0016051">
    <property type="term" value="P:carbohydrate biosynthetic process"/>
    <property type="evidence" value="ECO:0007669"/>
    <property type="project" value="InterPro"/>
</dbReference>
<dbReference type="PANTHER" id="PTHR12137:SF54">
    <property type="entry name" value="CARBOHYDRATE SULFOTRANSFERASE"/>
    <property type="match status" value="1"/>
</dbReference>
<proteinExistence type="predicted"/>
<dbReference type="Proteomes" id="UP000000268">
    <property type="component" value="Chromosome"/>
</dbReference>
<evidence type="ECO:0000256" key="3">
    <source>
        <dbReference type="ARBA" id="ARBA00022692"/>
    </source>
</evidence>
<dbReference type="EMBL" id="CP000828">
    <property type="protein sequence ID" value="ABW25556.1"/>
    <property type="molecule type" value="Genomic_DNA"/>
</dbReference>
<evidence type="ECO:0000256" key="2">
    <source>
        <dbReference type="ARBA" id="ARBA00022679"/>
    </source>
</evidence>
<dbReference type="RefSeq" id="WP_012161160.1">
    <property type="nucleotide sequence ID" value="NC_009925.1"/>
</dbReference>
<keyword evidence="5" id="KW-0333">Golgi apparatus</keyword>
<keyword evidence="4" id="KW-1133">Transmembrane helix</keyword>
<evidence type="ECO:0000256" key="5">
    <source>
        <dbReference type="ARBA" id="ARBA00023034"/>
    </source>
</evidence>
<accession>B0CC14</accession>
<evidence type="ECO:0000313" key="8">
    <source>
        <dbReference type="EMBL" id="ABW25556.1"/>
    </source>
</evidence>
<reference evidence="8 9" key="1">
    <citation type="journal article" date="2008" name="Proc. Natl. Acad. Sci. U.S.A.">
        <title>Niche adaptation and genome expansion in the chlorophyll d-producing cyanobacterium Acaryochloris marina.</title>
        <authorList>
            <person name="Swingley W.D."/>
            <person name="Chen M."/>
            <person name="Cheung P.C."/>
            <person name="Conrad A.L."/>
            <person name="Dejesa L.C."/>
            <person name="Hao J."/>
            <person name="Honchak B.M."/>
            <person name="Karbach L.E."/>
            <person name="Kurdoglu A."/>
            <person name="Lahiri S."/>
            <person name="Mastrian S.D."/>
            <person name="Miyashita H."/>
            <person name="Page L."/>
            <person name="Ramakrishna P."/>
            <person name="Satoh S."/>
            <person name="Sattley W.M."/>
            <person name="Shimada Y."/>
            <person name="Taylor H.L."/>
            <person name="Tomo T."/>
            <person name="Tsuchiya T."/>
            <person name="Wang Z.T."/>
            <person name="Raymond J."/>
            <person name="Mimuro M."/>
            <person name="Blankenship R.E."/>
            <person name="Touchman J.W."/>
        </authorList>
    </citation>
    <scope>NUCLEOTIDE SEQUENCE [LARGE SCALE GENOMIC DNA]</scope>
    <source>
        <strain evidence="9">MBIC 11017</strain>
    </source>
</reference>
<dbReference type="PANTHER" id="PTHR12137">
    <property type="entry name" value="CARBOHYDRATE SULFOTRANSFERASE"/>
    <property type="match status" value="1"/>
</dbReference>
<dbReference type="AlphaFoldDB" id="B0CC14"/>
<dbReference type="OrthoDB" id="288532at2"/>
<keyword evidence="3" id="KW-0812">Transmembrane</keyword>
<evidence type="ECO:0000256" key="6">
    <source>
        <dbReference type="ARBA" id="ARBA00023136"/>
    </source>
</evidence>
<keyword evidence="2" id="KW-0808">Transferase</keyword>
<organism evidence="8 9">
    <name type="scientific">Acaryochloris marina (strain MBIC 11017)</name>
    <dbReference type="NCBI Taxonomy" id="329726"/>
    <lineage>
        <taxon>Bacteria</taxon>
        <taxon>Bacillati</taxon>
        <taxon>Cyanobacteriota</taxon>
        <taxon>Cyanophyceae</taxon>
        <taxon>Acaryochloridales</taxon>
        <taxon>Acaryochloridaceae</taxon>
        <taxon>Acaryochloris</taxon>
    </lineage>
</organism>
<gene>
    <name evidence="8" type="ordered locus">AM1_0503</name>
</gene>
<dbReference type="KEGG" id="amr:AM1_0503"/>
<keyword evidence="9" id="KW-1185">Reference proteome</keyword>
<dbReference type="InterPro" id="IPR005331">
    <property type="entry name" value="Sulfotransferase"/>
</dbReference>
<keyword evidence="6" id="KW-0472">Membrane</keyword>
<evidence type="ECO:0000256" key="1">
    <source>
        <dbReference type="ARBA" id="ARBA00004323"/>
    </source>
</evidence>
<dbReference type="InterPro" id="IPR018011">
    <property type="entry name" value="Carb_sulfotrans_8-10"/>
</dbReference>
<dbReference type="Gene3D" id="3.40.50.300">
    <property type="entry name" value="P-loop containing nucleotide triphosphate hydrolases"/>
    <property type="match status" value="1"/>
</dbReference>
<dbReference type="Pfam" id="PF03567">
    <property type="entry name" value="Sulfotransfer_2"/>
    <property type="match status" value="1"/>
</dbReference>
<dbReference type="STRING" id="329726.AM1_0503"/>
<name>B0CC14_ACAM1</name>
<dbReference type="SUPFAM" id="SSF52540">
    <property type="entry name" value="P-loop containing nucleoside triphosphate hydrolases"/>
    <property type="match status" value="1"/>
</dbReference>
<dbReference type="InterPro" id="IPR027417">
    <property type="entry name" value="P-loop_NTPase"/>
</dbReference>
<protein>
    <recommendedName>
        <fullName evidence="10">Sulfotransferase family protein</fullName>
    </recommendedName>
</protein>
<dbReference type="HOGENOM" id="CLU_094945_0_0_3"/>
<comment type="subcellular location">
    <subcellularLocation>
        <location evidence="1">Golgi apparatus membrane</location>
        <topology evidence="1">Single-pass type II membrane protein</topology>
    </subcellularLocation>
</comment>
<evidence type="ECO:0008006" key="10">
    <source>
        <dbReference type="Google" id="ProtNLM"/>
    </source>
</evidence>
<dbReference type="GO" id="GO:0008146">
    <property type="term" value="F:sulfotransferase activity"/>
    <property type="evidence" value="ECO:0007669"/>
    <property type="project" value="InterPro"/>
</dbReference>
<dbReference type="GO" id="GO:0016020">
    <property type="term" value="C:membrane"/>
    <property type="evidence" value="ECO:0007669"/>
    <property type="project" value="InterPro"/>
</dbReference>
<evidence type="ECO:0000256" key="4">
    <source>
        <dbReference type="ARBA" id="ARBA00022989"/>
    </source>
</evidence>
<evidence type="ECO:0000256" key="7">
    <source>
        <dbReference type="ARBA" id="ARBA00023180"/>
    </source>
</evidence>
<sequence>MIRTTRKLDDLSTQLTIPSLVYQGVSRTFLKAFPAVPSKYRYNITICNEKRFLWFRVAKVGTRSIFNLFEKSDLVLDAEYPYWCHYPLGVYQNYFKFAFVRNPWDRLVSCWLNKVVNSNHFGFSESTLSKMQNFDYFIQYLDDLDLDNCDNHIRRQSKLIDLNNLNFIGRFESFEEDLLKVADILKIDQVEIQKKNSSKDRNNYKNYYTPELADKVADLYKIDINLFSYQY</sequence>